<dbReference type="RefSeq" id="WP_133821368.1">
    <property type="nucleotide sequence ID" value="NZ_SNZH01000020.1"/>
</dbReference>
<accession>A0A4R6YMD4</accession>
<organism evidence="1 2">
    <name type="scientific">Tahibacter aquaticus</name>
    <dbReference type="NCBI Taxonomy" id="520092"/>
    <lineage>
        <taxon>Bacteria</taxon>
        <taxon>Pseudomonadati</taxon>
        <taxon>Pseudomonadota</taxon>
        <taxon>Gammaproteobacteria</taxon>
        <taxon>Lysobacterales</taxon>
        <taxon>Rhodanobacteraceae</taxon>
        <taxon>Tahibacter</taxon>
    </lineage>
</organism>
<dbReference type="Proteomes" id="UP000295293">
    <property type="component" value="Unassembled WGS sequence"/>
</dbReference>
<sequence length="86" mass="9215">MKIQLTLFGCFSEFEPGAVLELDLADAANLTDVRAAIDDYGRRHWPRYRPGLLGASVLASESELLCDEAAVPADGRLVLLPPVCGG</sequence>
<dbReference type="OrthoDB" id="5957481at2"/>
<dbReference type="AlphaFoldDB" id="A0A4R6YMD4"/>
<dbReference type="EMBL" id="SNZH01000020">
    <property type="protein sequence ID" value="TDR38553.1"/>
    <property type="molecule type" value="Genomic_DNA"/>
</dbReference>
<evidence type="ECO:0000313" key="2">
    <source>
        <dbReference type="Proteomes" id="UP000295293"/>
    </source>
</evidence>
<protein>
    <submittedName>
        <fullName evidence="1">Molybdopterin synthase sulfur carrier subunit</fullName>
    </submittedName>
</protein>
<keyword evidence="2" id="KW-1185">Reference proteome</keyword>
<name>A0A4R6YMD4_9GAMM</name>
<gene>
    <name evidence="1" type="ORF">DFR29_12054</name>
</gene>
<dbReference type="SUPFAM" id="SSF54285">
    <property type="entry name" value="MoaD/ThiS"/>
    <property type="match status" value="1"/>
</dbReference>
<comment type="caution">
    <text evidence="1">The sequence shown here is derived from an EMBL/GenBank/DDBJ whole genome shotgun (WGS) entry which is preliminary data.</text>
</comment>
<proteinExistence type="predicted"/>
<reference evidence="1 2" key="1">
    <citation type="submission" date="2019-03" db="EMBL/GenBank/DDBJ databases">
        <title>Genomic Encyclopedia of Type Strains, Phase IV (KMG-IV): sequencing the most valuable type-strain genomes for metagenomic binning, comparative biology and taxonomic classification.</title>
        <authorList>
            <person name="Goeker M."/>
        </authorList>
    </citation>
    <scope>NUCLEOTIDE SEQUENCE [LARGE SCALE GENOMIC DNA]</scope>
    <source>
        <strain evidence="1 2">DSM 21667</strain>
    </source>
</reference>
<dbReference type="InterPro" id="IPR016155">
    <property type="entry name" value="Mopterin_synth/thiamin_S_b"/>
</dbReference>
<evidence type="ECO:0000313" key="1">
    <source>
        <dbReference type="EMBL" id="TDR38553.1"/>
    </source>
</evidence>